<evidence type="ECO:0000256" key="1">
    <source>
        <dbReference type="ARBA" id="ARBA00022614"/>
    </source>
</evidence>
<organism evidence="7 8">
    <name type="scientific">Hibiscus syriacus</name>
    <name type="common">Rose of Sharon</name>
    <dbReference type="NCBI Taxonomy" id="106335"/>
    <lineage>
        <taxon>Eukaryota</taxon>
        <taxon>Viridiplantae</taxon>
        <taxon>Streptophyta</taxon>
        <taxon>Embryophyta</taxon>
        <taxon>Tracheophyta</taxon>
        <taxon>Spermatophyta</taxon>
        <taxon>Magnoliopsida</taxon>
        <taxon>eudicotyledons</taxon>
        <taxon>Gunneridae</taxon>
        <taxon>Pentapetalae</taxon>
        <taxon>rosids</taxon>
        <taxon>malvids</taxon>
        <taxon>Malvales</taxon>
        <taxon>Malvaceae</taxon>
        <taxon>Malvoideae</taxon>
        <taxon>Hibiscus</taxon>
    </lineage>
</organism>
<dbReference type="PROSITE" id="PS51450">
    <property type="entry name" value="LRR"/>
    <property type="match status" value="3"/>
</dbReference>
<dbReference type="InterPro" id="IPR032675">
    <property type="entry name" value="LRR_dom_sf"/>
</dbReference>
<protein>
    <submittedName>
        <fullName evidence="7">Plant intracellular Ras-group-related LRR protein 3</fullName>
    </submittedName>
</protein>
<keyword evidence="3 5" id="KW-0175">Coiled coil</keyword>
<feature type="domain" description="Disease resistance R13L4/SHOC-2-like LRR" evidence="6">
    <location>
        <begin position="173"/>
        <end position="254"/>
    </location>
</feature>
<evidence type="ECO:0000313" key="7">
    <source>
        <dbReference type="EMBL" id="KAE8665008.1"/>
    </source>
</evidence>
<name>A0A6A2WUW1_HIBSY</name>
<gene>
    <name evidence="7" type="ORF">F3Y22_tig00112699pilonHSYRG00008</name>
</gene>
<accession>A0A6A2WUW1</accession>
<dbReference type="SMART" id="SM00365">
    <property type="entry name" value="LRR_SD22"/>
    <property type="match status" value="4"/>
</dbReference>
<evidence type="ECO:0000256" key="3">
    <source>
        <dbReference type="ARBA" id="ARBA00023054"/>
    </source>
</evidence>
<reference evidence="7" key="1">
    <citation type="submission" date="2019-09" db="EMBL/GenBank/DDBJ databases">
        <title>Draft genome information of white flower Hibiscus syriacus.</title>
        <authorList>
            <person name="Kim Y.-M."/>
        </authorList>
    </citation>
    <scope>NUCLEOTIDE SEQUENCE [LARGE SCALE GENOMIC DNA]</scope>
    <source>
        <strain evidence="7">YM2019G1</strain>
    </source>
</reference>
<dbReference type="SMART" id="SM00364">
    <property type="entry name" value="LRR_BAC"/>
    <property type="match status" value="7"/>
</dbReference>
<evidence type="ECO:0000313" key="8">
    <source>
        <dbReference type="Proteomes" id="UP000436088"/>
    </source>
</evidence>
<dbReference type="AlphaFoldDB" id="A0A6A2WUW1"/>
<keyword evidence="2" id="KW-0677">Repeat</keyword>
<dbReference type="GO" id="GO:0055046">
    <property type="term" value="P:microgametogenesis"/>
    <property type="evidence" value="ECO:0007669"/>
    <property type="project" value="UniProtKB-ARBA"/>
</dbReference>
<evidence type="ECO:0000256" key="4">
    <source>
        <dbReference type="ARBA" id="ARBA00023786"/>
    </source>
</evidence>
<comment type="similarity">
    <text evidence="4">Belongs to the SHOC2 family.</text>
</comment>
<sequence length="458" mass="51078">MDPTLSKFPILSYICSQQDPYNYPSLPRDISIDLFTRFPRLSDPAILSSLSQSIPSTVTQSHSLLRSLGPRPDPSAVSAARSKIIQIQETQSSSQEAEIFKSVIRLEALHEDYERQLTELEENLGRLYRSAVEQMRGEIEVNEEVVRILEEAETGVVERVELSGRGLRLLPEAFGKLHGLVHLNLSSNQIEVIPDSIGGLKKLEELDASSNQLQYLPDSIGLLLNLRILNVSGNKLNALPESIARCSSLRELDASFNNLSFLPTNIGYGLLNLEKLSIHLNKIRFLPSSICEMRSLRYLDAHFNELHGLPQAIGRLTKLEVLNLSSNFNDFTEVPDTITDLTDLRELDLSNNQIRVLPYTFGRLGKLVKLNLDQNPLIVPPAEIANKGAEAVKEFMSKKWIEIITEEQRRINLEASNQQGQTGWLTWGSSLVSNIASGVGGYLSGPKAPSDPYLDQQL</sequence>
<dbReference type="SMART" id="SM00369">
    <property type="entry name" value="LRR_TYP"/>
    <property type="match status" value="8"/>
</dbReference>
<feature type="coiled-coil region" evidence="5">
    <location>
        <begin position="103"/>
        <end position="152"/>
    </location>
</feature>
<keyword evidence="8" id="KW-1185">Reference proteome</keyword>
<proteinExistence type="inferred from homology"/>
<dbReference type="PANTHER" id="PTHR48051">
    <property type="match status" value="1"/>
</dbReference>
<dbReference type="InterPro" id="IPR055414">
    <property type="entry name" value="LRR_R13L4/SHOC2-like"/>
</dbReference>
<dbReference type="InterPro" id="IPR003591">
    <property type="entry name" value="Leu-rich_rpt_typical-subtyp"/>
</dbReference>
<evidence type="ECO:0000259" key="6">
    <source>
        <dbReference type="Pfam" id="PF23598"/>
    </source>
</evidence>
<dbReference type="Proteomes" id="UP000436088">
    <property type="component" value="Unassembled WGS sequence"/>
</dbReference>
<dbReference type="GO" id="GO:0005737">
    <property type="term" value="C:cytoplasm"/>
    <property type="evidence" value="ECO:0007669"/>
    <property type="project" value="TreeGrafter"/>
</dbReference>
<dbReference type="FunFam" id="3.80.10.10:FF:000610">
    <property type="entry name" value="Plant intracellular Ras-group-related LRR protein 9"/>
    <property type="match status" value="1"/>
</dbReference>
<dbReference type="Pfam" id="PF13855">
    <property type="entry name" value="LRR_8"/>
    <property type="match status" value="1"/>
</dbReference>
<evidence type="ECO:0000256" key="5">
    <source>
        <dbReference type="SAM" id="Coils"/>
    </source>
</evidence>
<evidence type="ECO:0000256" key="2">
    <source>
        <dbReference type="ARBA" id="ARBA00022737"/>
    </source>
</evidence>
<dbReference type="FunFam" id="3.80.10.10:FF:000746">
    <property type="entry name" value="Plant intracellular Ras-group-related LRR protein 2"/>
    <property type="match status" value="1"/>
</dbReference>
<dbReference type="Pfam" id="PF23598">
    <property type="entry name" value="LRR_14"/>
    <property type="match status" value="1"/>
</dbReference>
<dbReference type="SUPFAM" id="SSF52058">
    <property type="entry name" value="L domain-like"/>
    <property type="match status" value="1"/>
</dbReference>
<dbReference type="Gene3D" id="3.80.10.10">
    <property type="entry name" value="Ribonuclease Inhibitor"/>
    <property type="match status" value="2"/>
</dbReference>
<dbReference type="InterPro" id="IPR001611">
    <property type="entry name" value="Leu-rich_rpt"/>
</dbReference>
<dbReference type="PANTHER" id="PTHR48051:SF54">
    <property type="entry name" value="LEUCINE-RICH REPEAT-CONTAINING PROTEIN"/>
    <property type="match status" value="1"/>
</dbReference>
<keyword evidence="1" id="KW-0433">Leucine-rich repeat</keyword>
<dbReference type="InterPro" id="IPR050216">
    <property type="entry name" value="LRR_domain-containing"/>
</dbReference>
<comment type="caution">
    <text evidence="7">The sequence shown here is derived from an EMBL/GenBank/DDBJ whole genome shotgun (WGS) entry which is preliminary data.</text>
</comment>
<dbReference type="OrthoDB" id="1668230at2759"/>
<dbReference type="EMBL" id="VEPZ02001636">
    <property type="protein sequence ID" value="KAE8665008.1"/>
    <property type="molecule type" value="Genomic_DNA"/>
</dbReference>